<dbReference type="Proteomes" id="UP000028181">
    <property type="component" value="Chromosome I"/>
</dbReference>
<dbReference type="EMBL" id="HG938353">
    <property type="protein sequence ID" value="CDN49925.1"/>
    <property type="molecule type" value="Genomic_DNA"/>
</dbReference>
<dbReference type="Pfam" id="PF02190">
    <property type="entry name" value="LON_substr_bdg"/>
    <property type="match status" value="1"/>
</dbReference>
<dbReference type="PROSITE" id="PS51787">
    <property type="entry name" value="LON_N"/>
    <property type="match status" value="1"/>
</dbReference>
<name>A0A068SXX6_NEOGA</name>
<protein>
    <submittedName>
        <fullName evidence="2">Peptidase S16 lon domain protein</fullName>
    </submittedName>
</protein>
<sequence length="225" mass="24718">MHVGNARYLKREDLPETVPVFPLTGALLLPGGQLPLNIFEPRYLAMFDAALAGNRLIGIVQPSLLESGEAAEGPRAPLSTVGCIGRITSFAETGDGRYITSISGICRFRLIEEVGMGHPYRTFKIAPMMTDLSTEDDESTVDRTELLRVFRAYLDANKLEADWESVERAGNRTLVNSLSMMSPFGPAEKQALLEAPDLRTRAETLIAITEILLARDFGDSDTMLQ</sequence>
<dbReference type="InterPro" id="IPR015947">
    <property type="entry name" value="PUA-like_sf"/>
</dbReference>
<keyword evidence="3" id="KW-1185">Reference proteome</keyword>
<dbReference type="InterPro" id="IPR003111">
    <property type="entry name" value="Lon_prtase_N"/>
</dbReference>
<accession>A0A068SXX6</accession>
<dbReference type="RefSeq" id="WP_038590983.1">
    <property type="nucleotide sequence ID" value="NZ_HG938353.1"/>
</dbReference>
<dbReference type="InterPro" id="IPR046336">
    <property type="entry name" value="Lon_prtase_N_sf"/>
</dbReference>
<dbReference type="eggNOG" id="COG2802">
    <property type="taxonomic scope" value="Bacteria"/>
</dbReference>
<dbReference type="SMART" id="SM00464">
    <property type="entry name" value="LON"/>
    <property type="match status" value="1"/>
</dbReference>
<dbReference type="KEGG" id="ngg:RG540_CH37680"/>
<gene>
    <name evidence="2" type="ORF">RG540_CH37680</name>
</gene>
<dbReference type="OrthoDB" id="9806457at2"/>
<dbReference type="PANTHER" id="PTHR46732">
    <property type="entry name" value="ATP-DEPENDENT PROTEASE LA (LON) DOMAIN PROTEIN"/>
    <property type="match status" value="1"/>
</dbReference>
<proteinExistence type="predicted"/>
<feature type="domain" description="Lon N-terminal" evidence="1">
    <location>
        <begin position="18"/>
        <end position="213"/>
    </location>
</feature>
<dbReference type="PANTHER" id="PTHR46732:SF8">
    <property type="entry name" value="ATP-DEPENDENT PROTEASE LA (LON) DOMAIN PROTEIN"/>
    <property type="match status" value="1"/>
</dbReference>
<dbReference type="GeneID" id="24259228"/>
<dbReference type="SUPFAM" id="SSF88697">
    <property type="entry name" value="PUA domain-like"/>
    <property type="match status" value="1"/>
</dbReference>
<organism evidence="2 3">
    <name type="scientific">Neorhizobium galegae bv. orientalis str. HAMBI 540</name>
    <dbReference type="NCBI Taxonomy" id="1028800"/>
    <lineage>
        <taxon>Bacteria</taxon>
        <taxon>Pseudomonadati</taxon>
        <taxon>Pseudomonadota</taxon>
        <taxon>Alphaproteobacteria</taxon>
        <taxon>Hyphomicrobiales</taxon>
        <taxon>Rhizobiaceae</taxon>
        <taxon>Rhizobium/Agrobacterium group</taxon>
        <taxon>Neorhizobium</taxon>
    </lineage>
</organism>
<evidence type="ECO:0000313" key="2">
    <source>
        <dbReference type="EMBL" id="CDN49925.1"/>
    </source>
</evidence>
<evidence type="ECO:0000313" key="3">
    <source>
        <dbReference type="Proteomes" id="UP000028181"/>
    </source>
</evidence>
<dbReference type="AlphaFoldDB" id="A0A068SXX6"/>
<dbReference type="PATRIC" id="fig|1028800.3.peg.3822"/>
<dbReference type="HOGENOM" id="CLU_048359_2_1_5"/>
<reference evidence="3" key="1">
    <citation type="journal article" date="2014" name="BMC Genomics">
        <title>Genome sequencing of two Neorhizobium galegae strains reveals a noeT gene responsible for the unusual acetylation of the nodulation factors.</title>
        <authorList>
            <person name="Osterman J."/>
            <person name="Marsh J."/>
            <person name="Laine P.K."/>
            <person name="Zeng Z."/>
            <person name="Alatalo E."/>
            <person name="Sullivan J.T."/>
            <person name="Young J.P."/>
            <person name="Thomas-Oates J."/>
            <person name="Paulin L."/>
            <person name="Lindstrom K."/>
        </authorList>
    </citation>
    <scope>NUCLEOTIDE SEQUENCE [LARGE SCALE GENOMIC DNA]</scope>
    <source>
        <strain evidence="3">HAMBI 540</strain>
    </source>
</reference>
<dbReference type="Gene3D" id="2.30.130.40">
    <property type="entry name" value="LON domain-like"/>
    <property type="match status" value="1"/>
</dbReference>
<evidence type="ECO:0000259" key="1">
    <source>
        <dbReference type="PROSITE" id="PS51787"/>
    </source>
</evidence>